<feature type="domain" description="Reverse transcriptase Ty1/copia-type" evidence="1">
    <location>
        <begin position="1"/>
        <end position="73"/>
    </location>
</feature>
<reference evidence="2" key="1">
    <citation type="journal article" date="2012" name="Nat. Biotechnol.">
        <title>Draft genome sequence of pigeonpea (Cajanus cajan), an orphan legume crop of resource-poor farmers.</title>
        <authorList>
            <person name="Varshney R.K."/>
            <person name="Chen W."/>
            <person name="Li Y."/>
            <person name="Bharti A.K."/>
            <person name="Saxena R.K."/>
            <person name="Schlueter J.A."/>
            <person name="Donoghue M.T."/>
            <person name="Azam S."/>
            <person name="Fan G."/>
            <person name="Whaley A.M."/>
            <person name="Farmer A.D."/>
            <person name="Sheridan J."/>
            <person name="Iwata A."/>
            <person name="Tuteja R."/>
            <person name="Penmetsa R.V."/>
            <person name="Wu W."/>
            <person name="Upadhyaya H.D."/>
            <person name="Yang S.P."/>
            <person name="Shah T."/>
            <person name="Saxena K.B."/>
            <person name="Michael T."/>
            <person name="McCombie W.R."/>
            <person name="Yang B."/>
            <person name="Zhang G."/>
            <person name="Yang H."/>
            <person name="Wang J."/>
            <person name="Spillane C."/>
            <person name="Cook D.R."/>
            <person name="May G.D."/>
            <person name="Xu X."/>
            <person name="Jackson S.A."/>
        </authorList>
    </citation>
    <scope>NUCLEOTIDE SEQUENCE [LARGE SCALE GENOMIC DNA]</scope>
</reference>
<evidence type="ECO:0000259" key="1">
    <source>
        <dbReference type="Pfam" id="PF07727"/>
    </source>
</evidence>
<protein>
    <submittedName>
        <fullName evidence="2">Retrovirus-related Pol polyprotein from transposon TNT 1-94</fullName>
    </submittedName>
</protein>
<evidence type="ECO:0000313" key="3">
    <source>
        <dbReference type="Proteomes" id="UP000075243"/>
    </source>
</evidence>
<dbReference type="Proteomes" id="UP000075243">
    <property type="component" value="Unassembled WGS sequence"/>
</dbReference>
<dbReference type="InterPro" id="IPR013103">
    <property type="entry name" value="RVT_2"/>
</dbReference>
<accession>A0A151QVN9</accession>
<dbReference type="AlphaFoldDB" id="A0A151QVN9"/>
<sequence length="127" mass="14520">MHHLDINNTILNGFFDEIVYMQQPPDFESPDSPLVCKLNKVLYSLKHAPRQWFEKLQSTLLQLGFTTSKLITQLNQTFTLKQLGSLPHDHRFTSGVVVFLGPNLIFLSCKQPIVARSNTETEYQSLA</sequence>
<keyword evidence="3" id="KW-1185">Reference proteome</keyword>
<dbReference type="Gramene" id="C.cajan_41646.t">
    <property type="protein sequence ID" value="C.cajan_41646.t"/>
    <property type="gene ID" value="C.cajan_41646"/>
</dbReference>
<evidence type="ECO:0000313" key="2">
    <source>
        <dbReference type="EMBL" id="KYP34302.1"/>
    </source>
</evidence>
<organism evidence="2 3">
    <name type="scientific">Cajanus cajan</name>
    <name type="common">Pigeon pea</name>
    <name type="synonym">Cajanus indicus</name>
    <dbReference type="NCBI Taxonomy" id="3821"/>
    <lineage>
        <taxon>Eukaryota</taxon>
        <taxon>Viridiplantae</taxon>
        <taxon>Streptophyta</taxon>
        <taxon>Embryophyta</taxon>
        <taxon>Tracheophyta</taxon>
        <taxon>Spermatophyta</taxon>
        <taxon>Magnoliopsida</taxon>
        <taxon>eudicotyledons</taxon>
        <taxon>Gunneridae</taxon>
        <taxon>Pentapetalae</taxon>
        <taxon>rosids</taxon>
        <taxon>fabids</taxon>
        <taxon>Fabales</taxon>
        <taxon>Fabaceae</taxon>
        <taxon>Papilionoideae</taxon>
        <taxon>50 kb inversion clade</taxon>
        <taxon>NPAAA clade</taxon>
        <taxon>indigoferoid/millettioid clade</taxon>
        <taxon>Phaseoleae</taxon>
        <taxon>Cajanus</taxon>
    </lineage>
</organism>
<name>A0A151QVN9_CAJCA</name>
<dbReference type="STRING" id="3821.A0A151QVN9"/>
<dbReference type="EMBL" id="KQ484630">
    <property type="protein sequence ID" value="KYP34302.1"/>
    <property type="molecule type" value="Genomic_DNA"/>
</dbReference>
<dbReference type="Pfam" id="PF07727">
    <property type="entry name" value="RVT_2"/>
    <property type="match status" value="1"/>
</dbReference>
<gene>
    <name evidence="2" type="ORF">KK1_044770</name>
</gene>
<proteinExistence type="predicted"/>